<gene>
    <name evidence="5" type="ORF">Desaf_3462</name>
</gene>
<dbReference type="InterPro" id="IPR002641">
    <property type="entry name" value="PNPLA_dom"/>
</dbReference>
<dbReference type="Pfam" id="PF01734">
    <property type="entry name" value="Patatin"/>
    <property type="match status" value="1"/>
</dbReference>
<proteinExistence type="predicted"/>
<evidence type="ECO:0000256" key="1">
    <source>
        <dbReference type="ARBA" id="ARBA00023098"/>
    </source>
</evidence>
<evidence type="ECO:0000313" key="5">
    <source>
        <dbReference type="EMBL" id="EGJ51746.1"/>
    </source>
</evidence>
<dbReference type="InterPro" id="IPR016035">
    <property type="entry name" value="Acyl_Trfase/lysoPLipase"/>
</dbReference>
<feature type="transmembrane region" description="Helical" evidence="3">
    <location>
        <begin position="14"/>
        <end position="36"/>
    </location>
</feature>
<feature type="transmembrane region" description="Helical" evidence="3">
    <location>
        <begin position="548"/>
        <end position="573"/>
    </location>
</feature>
<feature type="domain" description="PNPLA" evidence="4">
    <location>
        <begin position="16"/>
        <end position="270"/>
    </location>
</feature>
<keyword evidence="3" id="KW-0812">Transmembrane</keyword>
<evidence type="ECO:0000313" key="6">
    <source>
        <dbReference type="Proteomes" id="UP000007844"/>
    </source>
</evidence>
<dbReference type="Gene3D" id="3.40.1090.10">
    <property type="entry name" value="Cytosolic phospholipase A2 catalytic domain"/>
    <property type="match status" value="1"/>
</dbReference>
<keyword evidence="2" id="KW-0442">Lipid degradation</keyword>
<dbReference type="EMBL" id="CP003221">
    <property type="protein sequence ID" value="EGJ51746.1"/>
    <property type="molecule type" value="Genomic_DNA"/>
</dbReference>
<dbReference type="GO" id="GO:0016042">
    <property type="term" value="P:lipid catabolic process"/>
    <property type="evidence" value="ECO:0007669"/>
    <property type="project" value="UniProtKB-UniRule"/>
</dbReference>
<keyword evidence="6" id="KW-1185">Reference proteome</keyword>
<dbReference type="STRING" id="690850.Desaf_3462"/>
<name>F3YXG9_DESAF</name>
<dbReference type="HOGENOM" id="CLU_021032_0_0_7"/>
<keyword evidence="3" id="KW-1133">Transmembrane helix</keyword>
<feature type="short sequence motif" description="GXSXG" evidence="2">
    <location>
        <begin position="65"/>
        <end position="69"/>
    </location>
</feature>
<dbReference type="SUPFAM" id="SSF52151">
    <property type="entry name" value="FabD/lysophospholipase-like"/>
    <property type="match status" value="1"/>
</dbReference>
<feature type="active site" description="Nucleophile" evidence="2">
    <location>
        <position position="67"/>
    </location>
</feature>
<dbReference type="AlphaFoldDB" id="F3YXG9"/>
<evidence type="ECO:0000259" key="4">
    <source>
        <dbReference type="PROSITE" id="PS51635"/>
    </source>
</evidence>
<dbReference type="KEGG" id="daf:Desaf_3462"/>
<protein>
    <submittedName>
        <fullName evidence="5">Patatin</fullName>
    </submittedName>
</protein>
<feature type="transmembrane region" description="Helical" evidence="3">
    <location>
        <begin position="593"/>
        <end position="616"/>
    </location>
</feature>
<sequence>MAETHSGGEKCFEIALVMAGAISAGAYTAGVIDFLLQALDEWEKARKETPDQVPSHKVRIKVISGASAGGMTAALMASALCSNHKPATMLHDPAYTPTGNKLYQAWVKDVDAKRLLGAGDLQRKKAYISLLDSTVLDEIAQNAFTFEHCIKKSYVADPLRVYLTISNLEGIPFMLKFGNVAKYGYGMLDHGDHVIFDIGATPATKPDEPDEAYHIKPGCSSPRQSYALELFRSAALATGAHPLGFAPRLVQRRRDDYNHREQNIPLHCESFPASHNTPPCPARSQLLRVTYCTKKVPPDRSSAMGRSPNLKLLCVDGGMINNEPLELARRCLAHPKLFTPREPEHVTGATIMIDPFPTFTESEEKDVQEPEDICLPTVLQRMFSSLMEQARFKLDELLLAQSEDVYSRYLIVPSRPEARKTGKHIACGILGGFGGFMSEQFRRHDFQLGRRNCQNFLKSFFGLPPDKAEQNRLFQGTILQSCILTVPRKDDPQARIYPIIPLCGSAREEVLPICWERLRLRKKDVRRLTGRALCRLVRLIARTVKRLILGWKTIVAVLVLTAIALLWLIAWLYTKLIYNQPALAVIQNHVSFLILYVSAILILLAIAACMRIYFYIRGELLKALRSYDLLHSDHKKRPA</sequence>
<keyword evidence="2" id="KW-0378">Hydrolase</keyword>
<accession>F3YXG9</accession>
<dbReference type="Proteomes" id="UP000007844">
    <property type="component" value="Chromosome"/>
</dbReference>
<keyword evidence="1 2" id="KW-0443">Lipid metabolism</keyword>
<comment type="caution">
    <text evidence="2">Lacks conserved residue(s) required for the propagation of feature annotation.</text>
</comment>
<evidence type="ECO:0000256" key="3">
    <source>
        <dbReference type="SAM" id="Phobius"/>
    </source>
</evidence>
<keyword evidence="3" id="KW-0472">Membrane</keyword>
<organism evidence="5 6">
    <name type="scientific">Desulfocurvibacter africanus subsp. africanus str. Walvis Bay</name>
    <dbReference type="NCBI Taxonomy" id="690850"/>
    <lineage>
        <taxon>Bacteria</taxon>
        <taxon>Pseudomonadati</taxon>
        <taxon>Thermodesulfobacteriota</taxon>
        <taxon>Desulfovibrionia</taxon>
        <taxon>Desulfovibrionales</taxon>
        <taxon>Desulfovibrionaceae</taxon>
        <taxon>Desulfocurvibacter</taxon>
    </lineage>
</organism>
<dbReference type="GO" id="GO:0016787">
    <property type="term" value="F:hydrolase activity"/>
    <property type="evidence" value="ECO:0007669"/>
    <property type="project" value="UniProtKB-UniRule"/>
</dbReference>
<dbReference type="eggNOG" id="COG1752">
    <property type="taxonomic scope" value="Bacteria"/>
</dbReference>
<evidence type="ECO:0000256" key="2">
    <source>
        <dbReference type="PROSITE-ProRule" id="PRU01161"/>
    </source>
</evidence>
<feature type="active site" description="Proton acceptor" evidence="2">
    <location>
        <position position="255"/>
    </location>
</feature>
<dbReference type="RefSeq" id="WP_014261360.1">
    <property type="nucleotide sequence ID" value="NC_016629.1"/>
</dbReference>
<reference evidence="5 6" key="1">
    <citation type="journal article" date="2011" name="J. Bacteriol.">
        <title>Genome sequence of the mercury-methylating and pleomorphic Desulfovibrio africanus Strain Walvis Bay.</title>
        <authorList>
            <person name="Brown S.D."/>
            <person name="Wall J.D."/>
            <person name="Kucken A.M."/>
            <person name="Gilmour C.C."/>
            <person name="Podar M."/>
            <person name="Brandt C.C."/>
            <person name="Teshima H."/>
            <person name="Detter J.C."/>
            <person name="Han C.S."/>
            <person name="Land M.L."/>
            <person name="Lucas S."/>
            <person name="Han J."/>
            <person name="Pennacchio L."/>
            <person name="Nolan M."/>
            <person name="Pitluck S."/>
            <person name="Woyke T."/>
            <person name="Goodwin L."/>
            <person name="Palumbo A.V."/>
            <person name="Elias D.A."/>
        </authorList>
    </citation>
    <scope>NUCLEOTIDE SEQUENCE [LARGE SCALE GENOMIC DNA]</scope>
    <source>
        <strain evidence="5 6">Walvis Bay</strain>
    </source>
</reference>
<dbReference type="PROSITE" id="PS51635">
    <property type="entry name" value="PNPLA"/>
    <property type="match status" value="1"/>
</dbReference>